<dbReference type="Proteomes" id="UP000515135">
    <property type="component" value="Unplaced"/>
</dbReference>
<feature type="domain" description="SRCR" evidence="5">
    <location>
        <begin position="11"/>
        <end position="113"/>
    </location>
</feature>
<dbReference type="GO" id="GO:0016020">
    <property type="term" value="C:membrane"/>
    <property type="evidence" value="ECO:0007669"/>
    <property type="project" value="InterPro"/>
</dbReference>
<evidence type="ECO:0000256" key="2">
    <source>
        <dbReference type="ARBA" id="ARBA00023180"/>
    </source>
</evidence>
<dbReference type="Gene3D" id="3.10.250.10">
    <property type="entry name" value="SRCR-like domain"/>
    <property type="match status" value="2"/>
</dbReference>
<dbReference type="AlphaFoldDB" id="A0A6P4ZKK4"/>
<evidence type="ECO:0000313" key="6">
    <source>
        <dbReference type="Proteomes" id="UP000515135"/>
    </source>
</evidence>
<feature type="disulfide bond" evidence="3">
    <location>
        <begin position="38"/>
        <end position="102"/>
    </location>
</feature>
<feature type="domain" description="SRCR" evidence="5">
    <location>
        <begin position="131"/>
        <end position="235"/>
    </location>
</feature>
<keyword evidence="1 3" id="KW-1015">Disulfide bond</keyword>
<dbReference type="SUPFAM" id="SSF56487">
    <property type="entry name" value="SRCR-like"/>
    <property type="match status" value="2"/>
</dbReference>
<dbReference type="PROSITE" id="PS50287">
    <property type="entry name" value="SRCR_2"/>
    <property type="match status" value="2"/>
</dbReference>
<feature type="region of interest" description="Disordered" evidence="4">
    <location>
        <begin position="1"/>
        <end position="26"/>
    </location>
</feature>
<organism evidence="6 7">
    <name type="scientific">Branchiostoma belcheri</name>
    <name type="common">Amphioxus</name>
    <dbReference type="NCBI Taxonomy" id="7741"/>
    <lineage>
        <taxon>Eukaryota</taxon>
        <taxon>Metazoa</taxon>
        <taxon>Chordata</taxon>
        <taxon>Cephalochordata</taxon>
        <taxon>Leptocardii</taxon>
        <taxon>Amphioxiformes</taxon>
        <taxon>Branchiostomatidae</taxon>
        <taxon>Branchiostoma</taxon>
    </lineage>
</organism>
<dbReference type="OrthoDB" id="536948at2759"/>
<dbReference type="RefSeq" id="XP_019631612.1">
    <property type="nucleotide sequence ID" value="XM_019776053.1"/>
</dbReference>
<protein>
    <submittedName>
        <fullName evidence="7">Deleted in malignant brain tumors 1 protein-like</fullName>
    </submittedName>
</protein>
<comment type="caution">
    <text evidence="3">Lacks conserved residue(s) required for the propagation of feature annotation.</text>
</comment>
<gene>
    <name evidence="7" type="primary">LOC109475452</name>
</gene>
<dbReference type="SUPFAM" id="SSF63825">
    <property type="entry name" value="YWTD domain"/>
    <property type="match status" value="1"/>
</dbReference>
<reference evidence="7" key="1">
    <citation type="submission" date="2025-08" db="UniProtKB">
        <authorList>
            <consortium name="RefSeq"/>
        </authorList>
    </citation>
    <scope>IDENTIFICATION</scope>
    <source>
        <tissue evidence="7">Gonad</tissue>
    </source>
</reference>
<dbReference type="InterPro" id="IPR000033">
    <property type="entry name" value="LDLR_classB_rpt"/>
</dbReference>
<evidence type="ECO:0000256" key="3">
    <source>
        <dbReference type="PROSITE-ProRule" id="PRU00196"/>
    </source>
</evidence>
<accession>A0A6P4ZKK4</accession>
<dbReference type="FunFam" id="3.10.250.10:FF:000011">
    <property type="entry name" value="Scavenger receptor class A member 5"/>
    <property type="match status" value="2"/>
</dbReference>
<dbReference type="PANTHER" id="PTHR48071:SF28">
    <property type="entry name" value="SRCR DOMAIN-CONTAINING PROTEIN"/>
    <property type="match status" value="1"/>
</dbReference>
<dbReference type="PANTHER" id="PTHR48071">
    <property type="entry name" value="SRCR DOMAIN-CONTAINING PROTEIN"/>
    <property type="match status" value="1"/>
</dbReference>
<evidence type="ECO:0000256" key="4">
    <source>
        <dbReference type="SAM" id="MobiDB-lite"/>
    </source>
</evidence>
<feature type="disulfide bond" evidence="3">
    <location>
        <begin position="51"/>
        <end position="112"/>
    </location>
</feature>
<evidence type="ECO:0000256" key="1">
    <source>
        <dbReference type="ARBA" id="ARBA00023157"/>
    </source>
</evidence>
<dbReference type="InterPro" id="IPR036772">
    <property type="entry name" value="SRCR-like_dom_sf"/>
</dbReference>
<dbReference type="Gene3D" id="2.120.10.30">
    <property type="entry name" value="TolB, C-terminal domain"/>
    <property type="match status" value="1"/>
</dbReference>
<dbReference type="Pfam" id="PF00530">
    <property type="entry name" value="SRCR"/>
    <property type="match status" value="2"/>
</dbReference>
<dbReference type="PRINTS" id="PR00258">
    <property type="entry name" value="SPERACTRCPTR"/>
</dbReference>
<dbReference type="GeneID" id="109475452"/>
<dbReference type="KEGG" id="bbel:109475452"/>
<keyword evidence="2" id="KW-0325">Glycoprotein</keyword>
<dbReference type="InterPro" id="IPR011042">
    <property type="entry name" value="6-blade_b-propeller_TolB-like"/>
</dbReference>
<dbReference type="InterPro" id="IPR001190">
    <property type="entry name" value="SRCR"/>
</dbReference>
<evidence type="ECO:0000313" key="7">
    <source>
        <dbReference type="RefSeq" id="XP_019631612.1"/>
    </source>
</evidence>
<feature type="disulfide bond" evidence="3">
    <location>
        <begin position="82"/>
        <end position="92"/>
    </location>
</feature>
<dbReference type="SMART" id="SM00202">
    <property type="entry name" value="SR"/>
    <property type="match status" value="2"/>
</dbReference>
<feature type="disulfide bond" evidence="3">
    <location>
        <begin position="202"/>
        <end position="212"/>
    </location>
</feature>
<sequence>MIVSFSDSSRIRLAEGSGPNEGRVEVRPADSSRWGTVCHNGFDLKDAEVVCRMLGYANVYRVRPNAYFGEGTGPIYLEDLQCDGTESSLFNCSHRGWWVHDCKHGDDVGVVCGTYIEHLVICYHFNVDSRIRLVGGSSQSEGRVEVRPADSMTWGTVCHNQFDMKDADVVCKMLGYPSAQQVRNNAYFGPGRGPIFMDDLHCNGDETSLFNCSYPGWMIHDLNCRYDQAAGVECTGEPFLLVSTLFDGTFQIEIKDGSKVNALSLSPLSLDYDPMTDFMYWAEYGSIGRARRDGSNTETIVELRGYTYTCSRLDHAGGNVYWSDIGGHISVARKDGSFVRTLLTSQGTLKQLVLDPRNG</sequence>
<dbReference type="SMART" id="SM00135">
    <property type="entry name" value="LY"/>
    <property type="match status" value="2"/>
</dbReference>
<name>A0A6P4ZKK4_BRABE</name>
<evidence type="ECO:0000259" key="5">
    <source>
        <dbReference type="PROSITE" id="PS50287"/>
    </source>
</evidence>
<keyword evidence="6" id="KW-1185">Reference proteome</keyword>
<proteinExistence type="predicted"/>